<name>A0ABT6TD97_9BACL</name>
<organism evidence="2 3">
    <name type="scientific">Cohnella hashimotonis</name>
    <dbReference type="NCBI Taxonomy" id="2826895"/>
    <lineage>
        <taxon>Bacteria</taxon>
        <taxon>Bacillati</taxon>
        <taxon>Bacillota</taxon>
        <taxon>Bacilli</taxon>
        <taxon>Bacillales</taxon>
        <taxon>Paenibacillaceae</taxon>
        <taxon>Cohnella</taxon>
    </lineage>
</organism>
<dbReference type="Proteomes" id="UP001161691">
    <property type="component" value="Unassembled WGS sequence"/>
</dbReference>
<keyword evidence="1" id="KW-0812">Transmembrane</keyword>
<comment type="caution">
    <text evidence="2">The sequence shown here is derived from an EMBL/GenBank/DDBJ whole genome shotgun (WGS) entry which is preliminary data.</text>
</comment>
<reference evidence="2" key="1">
    <citation type="submission" date="2023-04" db="EMBL/GenBank/DDBJ databases">
        <title>Comparative genomic analysis of Cohnella hashimotonis sp. nov., isolated from the International Space Station.</title>
        <authorList>
            <person name="Venkateswaran K."/>
            <person name="Simpson A."/>
        </authorList>
    </citation>
    <scope>NUCLEOTIDE SEQUENCE</scope>
    <source>
        <strain evidence="2">F6_2S_P_1</strain>
    </source>
</reference>
<dbReference type="InterPro" id="IPR048147">
    <property type="entry name" value="CBO0543-like"/>
</dbReference>
<keyword evidence="1" id="KW-0472">Membrane</keyword>
<dbReference type="RefSeq" id="WP_282907731.1">
    <property type="nucleotide sequence ID" value="NZ_JAGRPV010000001.1"/>
</dbReference>
<evidence type="ECO:0000256" key="1">
    <source>
        <dbReference type="SAM" id="Phobius"/>
    </source>
</evidence>
<feature type="transmembrane region" description="Helical" evidence="1">
    <location>
        <begin position="6"/>
        <end position="23"/>
    </location>
</feature>
<proteinExistence type="predicted"/>
<sequence length="161" mass="18960">MKLEHWIETFVWMLSAALLYGFIPADKRREAALSIIFMQFIAWLLGLVVVELHWISYPQRIFTEATRANVTFEFCALPAIGAIFNVRYPAEKPFWHRTVYALAFPTVLAAVEWPIEIYTDLVRYEHWNLAATWISELAVLQACYRFYRWYFGSGDRARLDV</sequence>
<keyword evidence="1" id="KW-1133">Transmembrane helix</keyword>
<evidence type="ECO:0000313" key="2">
    <source>
        <dbReference type="EMBL" id="MDI4644744.1"/>
    </source>
</evidence>
<gene>
    <name evidence="2" type="ORF">KB449_07195</name>
</gene>
<feature type="transmembrane region" description="Helical" evidence="1">
    <location>
        <begin position="35"/>
        <end position="56"/>
    </location>
</feature>
<keyword evidence="3" id="KW-1185">Reference proteome</keyword>
<evidence type="ECO:0000313" key="3">
    <source>
        <dbReference type="Proteomes" id="UP001161691"/>
    </source>
</evidence>
<dbReference type="EMBL" id="JAGRPV010000001">
    <property type="protein sequence ID" value="MDI4644744.1"/>
    <property type="molecule type" value="Genomic_DNA"/>
</dbReference>
<protein>
    <submittedName>
        <fullName evidence="2">CBO0543 family protein</fullName>
    </submittedName>
</protein>
<accession>A0ABT6TD97</accession>
<dbReference type="NCBIfam" id="NF041644">
    <property type="entry name" value="CBO0543_fam"/>
    <property type="match status" value="1"/>
</dbReference>